<dbReference type="RefSeq" id="XP_018144097.1">
    <property type="nucleotide sequence ID" value="XM_018293852.1"/>
</dbReference>
<organism evidence="1 2">
    <name type="scientific">Pochonia chlamydosporia 170</name>
    <dbReference type="NCBI Taxonomy" id="1380566"/>
    <lineage>
        <taxon>Eukaryota</taxon>
        <taxon>Fungi</taxon>
        <taxon>Dikarya</taxon>
        <taxon>Ascomycota</taxon>
        <taxon>Pezizomycotina</taxon>
        <taxon>Sordariomycetes</taxon>
        <taxon>Hypocreomycetidae</taxon>
        <taxon>Hypocreales</taxon>
        <taxon>Clavicipitaceae</taxon>
        <taxon>Pochonia</taxon>
    </lineage>
</organism>
<dbReference type="Proteomes" id="UP000078397">
    <property type="component" value="Unassembled WGS sequence"/>
</dbReference>
<reference evidence="1 2" key="1">
    <citation type="journal article" date="2016" name="PLoS Pathog.">
        <title>Biosynthesis of antibiotic leucinostatins in bio-control fungus Purpureocillium lilacinum and their inhibition on phytophthora revealed by genome mining.</title>
        <authorList>
            <person name="Wang G."/>
            <person name="Liu Z."/>
            <person name="Lin R."/>
            <person name="Li E."/>
            <person name="Mao Z."/>
            <person name="Ling J."/>
            <person name="Yang Y."/>
            <person name="Yin W.B."/>
            <person name="Xie B."/>
        </authorList>
    </citation>
    <scope>NUCLEOTIDE SEQUENCE [LARGE SCALE GENOMIC DNA]</scope>
    <source>
        <strain evidence="1">170</strain>
    </source>
</reference>
<dbReference type="EMBL" id="LSBJ02000004">
    <property type="protein sequence ID" value="OAQ67010.1"/>
    <property type="molecule type" value="Genomic_DNA"/>
</dbReference>
<name>A0A179FP50_METCM</name>
<keyword evidence="2" id="KW-1185">Reference proteome</keyword>
<proteinExistence type="predicted"/>
<comment type="caution">
    <text evidence="1">The sequence shown here is derived from an EMBL/GenBank/DDBJ whole genome shotgun (WGS) entry which is preliminary data.</text>
</comment>
<sequence>MAQLAYPWQSGHFGPLQRQRQASWLGKETTKYLDVESRPSRIYNDNLSEEFPVGTQCVPVPLAVIAHAMVNGANVMSSGSPHSRYGHAIWQNLKMGTNLWRLSFMVQDLHSWDLSNSQCTNLPVFQEPPAMEDGATCWLRSRQV</sequence>
<dbReference type="AlphaFoldDB" id="A0A179FP50"/>
<gene>
    <name evidence="1" type="ORF">VFPPC_16099</name>
</gene>
<protein>
    <submittedName>
        <fullName evidence="1">Uncharacterized protein</fullName>
    </submittedName>
</protein>
<accession>A0A179FP50</accession>
<evidence type="ECO:0000313" key="2">
    <source>
        <dbReference type="Proteomes" id="UP000078397"/>
    </source>
</evidence>
<dbReference type="KEGG" id="pchm:VFPPC_16099"/>
<dbReference type="GeneID" id="28857846"/>
<evidence type="ECO:0000313" key="1">
    <source>
        <dbReference type="EMBL" id="OAQ67010.1"/>
    </source>
</evidence>